<accession>X1BRU0</accession>
<keyword evidence="1" id="KW-0812">Transmembrane</keyword>
<keyword evidence="1" id="KW-0472">Membrane</keyword>
<protein>
    <submittedName>
        <fullName evidence="2">Uncharacterized protein</fullName>
    </submittedName>
</protein>
<name>X1BRU0_9ZZZZ</name>
<feature type="transmembrane region" description="Helical" evidence="1">
    <location>
        <begin position="105"/>
        <end position="133"/>
    </location>
</feature>
<keyword evidence="1" id="KW-1133">Transmembrane helix</keyword>
<evidence type="ECO:0000313" key="2">
    <source>
        <dbReference type="EMBL" id="GAG97790.1"/>
    </source>
</evidence>
<evidence type="ECO:0000256" key="1">
    <source>
        <dbReference type="SAM" id="Phobius"/>
    </source>
</evidence>
<dbReference type="EMBL" id="BART01019915">
    <property type="protein sequence ID" value="GAG97790.1"/>
    <property type="molecule type" value="Genomic_DNA"/>
</dbReference>
<feature type="transmembrane region" description="Helical" evidence="1">
    <location>
        <begin position="145"/>
        <end position="164"/>
    </location>
</feature>
<feature type="non-terminal residue" evidence="2">
    <location>
        <position position="1"/>
    </location>
</feature>
<dbReference type="AlphaFoldDB" id="X1BRU0"/>
<gene>
    <name evidence="2" type="ORF">S01H4_37124</name>
</gene>
<proteinExistence type="predicted"/>
<reference evidence="2" key="1">
    <citation type="journal article" date="2014" name="Front. Microbiol.">
        <title>High frequency of phylogenetically diverse reductive dehalogenase-homologous genes in deep subseafloor sedimentary metagenomes.</title>
        <authorList>
            <person name="Kawai M."/>
            <person name="Futagami T."/>
            <person name="Toyoda A."/>
            <person name="Takaki Y."/>
            <person name="Nishi S."/>
            <person name="Hori S."/>
            <person name="Arai W."/>
            <person name="Tsubouchi T."/>
            <person name="Morono Y."/>
            <person name="Uchiyama I."/>
            <person name="Ito T."/>
            <person name="Fujiyama A."/>
            <person name="Inagaki F."/>
            <person name="Takami H."/>
        </authorList>
    </citation>
    <scope>NUCLEOTIDE SEQUENCE</scope>
    <source>
        <strain evidence="2">Expedition CK06-06</strain>
    </source>
</reference>
<comment type="caution">
    <text evidence="2">The sequence shown here is derived from an EMBL/GenBank/DDBJ whole genome shotgun (WGS) entry which is preliminary data.</text>
</comment>
<organism evidence="2">
    <name type="scientific">marine sediment metagenome</name>
    <dbReference type="NCBI Taxonomy" id="412755"/>
    <lineage>
        <taxon>unclassified sequences</taxon>
        <taxon>metagenomes</taxon>
        <taxon>ecological metagenomes</taxon>
    </lineage>
</organism>
<sequence length="166" mass="18903">DFDNIDKVLLEYKDDLAEIEEYIQDYIAEHDAIDENFVLPDNLQAKFDNIVNELSTTLGEICSLGGGKNDYRFSLQWWGFKLWLYLDHYWTTMLKYFGPMGVTGIAAIICFVSHGTLAPFAILAAGLILGYGVTRICDKDRGNGVVIYVQYSLIFFIPDYVTAWSQ</sequence>